<evidence type="ECO:0000313" key="2">
    <source>
        <dbReference type="Proteomes" id="UP000330809"/>
    </source>
</evidence>
<gene>
    <name evidence="1" type="ORF">NCTC10754_00620</name>
</gene>
<sequence>MVNGLVDSDKVRSTVVHEYVHAASHRRAGLQVISGEGVNYDESVVDYFAEKIYSQIYPGRPYKSGYFTADGALWHGQLVPFMSQSATMNLVEIQQALFHDPALFRPLGPDACRNGSG</sequence>
<name>A0A449IF77_PSEFR</name>
<organism evidence="1 2">
    <name type="scientific">Pseudomonas fragi</name>
    <dbReference type="NCBI Taxonomy" id="296"/>
    <lineage>
        <taxon>Bacteria</taxon>
        <taxon>Pseudomonadati</taxon>
        <taxon>Pseudomonadota</taxon>
        <taxon>Gammaproteobacteria</taxon>
        <taxon>Pseudomonadales</taxon>
        <taxon>Pseudomonadaceae</taxon>
        <taxon>Pseudomonas</taxon>
    </lineage>
</organism>
<reference evidence="1 2" key="1">
    <citation type="submission" date="2019-02" db="EMBL/GenBank/DDBJ databases">
        <authorList>
            <consortium name="Pathogen Informatics"/>
        </authorList>
    </citation>
    <scope>NUCLEOTIDE SEQUENCE [LARGE SCALE GENOMIC DNA]</scope>
    <source>
        <strain evidence="1 2">3012STDY7103891</strain>
    </source>
</reference>
<accession>A0A449IF77</accession>
<proteinExistence type="predicted"/>
<evidence type="ECO:0000313" key="1">
    <source>
        <dbReference type="EMBL" id="VFB18084.1"/>
    </source>
</evidence>
<protein>
    <submittedName>
        <fullName evidence="1">Insecticidal toxin, SepC/Tcc class</fullName>
    </submittedName>
</protein>
<dbReference type="AlphaFoldDB" id="A0A449IF77"/>
<dbReference type="EMBL" id="CAACYJ010000009">
    <property type="protein sequence ID" value="VFB18084.1"/>
    <property type="molecule type" value="Genomic_DNA"/>
</dbReference>
<dbReference type="Proteomes" id="UP000330809">
    <property type="component" value="Unassembled WGS sequence"/>
</dbReference>